<feature type="domain" description="BFD-like [2Fe-2S]-binding" evidence="2">
    <location>
        <begin position="597"/>
        <end position="650"/>
    </location>
</feature>
<dbReference type="SUPFAM" id="SSF51905">
    <property type="entry name" value="FAD/NAD(P)-binding domain"/>
    <property type="match status" value="2"/>
</dbReference>
<dbReference type="CDD" id="cd19946">
    <property type="entry name" value="GlpA-like_Fer2_BFD-like"/>
    <property type="match status" value="1"/>
</dbReference>
<dbReference type="Pfam" id="PF01266">
    <property type="entry name" value="DAO"/>
    <property type="match status" value="2"/>
</dbReference>
<dbReference type="InterPro" id="IPR041854">
    <property type="entry name" value="BFD-like_2Fe2S-bd_dom_sf"/>
</dbReference>
<proteinExistence type="predicted"/>
<evidence type="ECO:0000313" key="3">
    <source>
        <dbReference type="EMBL" id="KXS18224.1"/>
    </source>
</evidence>
<dbReference type="Gene3D" id="3.30.9.10">
    <property type="entry name" value="D-Amino Acid Oxidase, subunit A, domain 2"/>
    <property type="match status" value="2"/>
</dbReference>
<keyword evidence="4" id="KW-1185">Reference proteome</keyword>
<feature type="domain" description="FAD dependent oxidoreductase" evidence="1">
    <location>
        <begin position="113"/>
        <end position="314"/>
    </location>
</feature>
<dbReference type="Proteomes" id="UP000070544">
    <property type="component" value="Unassembled WGS sequence"/>
</dbReference>
<sequence>MRDIEELVADRLALGRKARALPVDWDTVSFQHHSTSRAQVHIADIASTSTCDLAGQSSGSIVAQNCTAANESKSKRKHMHWPDNHDDAVEISRNMLVDPDVDFDEDLRAKEWDVIVIGAGVVGGAIARHLSRYSFSVLVLEKSSDVAQGASKANSGIVHGGYDEEHGTVKSKVCYAGNRMFGPLNAELNFGFRETGALVIAFASSASDPNEARAADEASLKELKRLLANGTKNGVQRLEIIGKERVLELEPHINPNVIGALHCPTVGITSPYEFCIALFENAVHNGVTLLLDHEVTDIQRSHPGNGNGIGHGTRPSGNTFSQDLADAMRELNIPIKARQRHPELDDMITPDQAHGVDKMLSGPVFSQNADHEGFVVHTSRDEGAEYGFRCRIVINCAGLASGDVARMVGEPGFRIEPRKGEYILLDRTQAEAAKQVLFPLPDKRLGKGILVSQTYHGNLLLGPTSREMSEQMSNKEVLKMILRNARRTTTHFDPSEAITSYTGLRAKSSTKDFIVALHPACANFINVAGIDSPGLTASPAIAVMVEDILRSSCAAVLDADAWKVKPTFSGERRAIIKKKTEEWDGKVDDPRGMQFNVICRCERVSEAEIVDAIHRPLPCVSTDAVKRRTRAGMGRCQGTFCEPRVAGVVARELGVPSERVPRRGRGSSLLPNRRVTVQDMRELEKLADETEAAEKPRL</sequence>
<dbReference type="OMA" id="LVQTTLW"/>
<dbReference type="Gene3D" id="3.50.50.60">
    <property type="entry name" value="FAD/NAD(P)-binding domain"/>
    <property type="match status" value="2"/>
</dbReference>
<feature type="domain" description="FAD dependent oxidoreductase" evidence="1">
    <location>
        <begin position="372"/>
        <end position="545"/>
    </location>
</feature>
<dbReference type="EMBL" id="KQ965743">
    <property type="protein sequence ID" value="KXS18224.1"/>
    <property type="molecule type" value="Genomic_DNA"/>
</dbReference>
<dbReference type="PANTHER" id="PTHR42720:SF1">
    <property type="entry name" value="GLYCEROL 3-PHOSPHATE OXIDASE"/>
    <property type="match status" value="1"/>
</dbReference>
<evidence type="ECO:0000259" key="2">
    <source>
        <dbReference type="Pfam" id="PF04324"/>
    </source>
</evidence>
<dbReference type="InterPro" id="IPR036188">
    <property type="entry name" value="FAD/NAD-bd_sf"/>
</dbReference>
<reference evidence="3 4" key="1">
    <citation type="journal article" date="2015" name="Genome Biol. Evol.">
        <title>Phylogenomic analyses indicate that early fungi evolved digesting cell walls of algal ancestors of land plants.</title>
        <authorList>
            <person name="Chang Y."/>
            <person name="Wang S."/>
            <person name="Sekimoto S."/>
            <person name="Aerts A.L."/>
            <person name="Choi C."/>
            <person name="Clum A."/>
            <person name="LaButti K.M."/>
            <person name="Lindquist E.A."/>
            <person name="Yee Ngan C."/>
            <person name="Ohm R.A."/>
            <person name="Salamov A.A."/>
            <person name="Grigoriev I.V."/>
            <person name="Spatafora J.W."/>
            <person name="Berbee M.L."/>
        </authorList>
    </citation>
    <scope>NUCLEOTIDE SEQUENCE [LARGE SCALE GENOMIC DNA]</scope>
    <source>
        <strain evidence="3 4">JEL478</strain>
    </source>
</reference>
<dbReference type="InterPro" id="IPR006076">
    <property type="entry name" value="FAD-dep_OxRdtase"/>
</dbReference>
<gene>
    <name evidence="3" type="ORF">M427DRAFT_29938</name>
</gene>
<dbReference type="STRING" id="1344416.A0A139ANK8"/>
<organism evidence="3 4">
    <name type="scientific">Gonapodya prolifera (strain JEL478)</name>
    <name type="common">Monoblepharis prolifera</name>
    <dbReference type="NCBI Taxonomy" id="1344416"/>
    <lineage>
        <taxon>Eukaryota</taxon>
        <taxon>Fungi</taxon>
        <taxon>Fungi incertae sedis</taxon>
        <taxon>Chytridiomycota</taxon>
        <taxon>Chytridiomycota incertae sedis</taxon>
        <taxon>Monoblepharidomycetes</taxon>
        <taxon>Monoblepharidales</taxon>
        <taxon>Gonapodyaceae</taxon>
        <taxon>Gonapodya</taxon>
    </lineage>
</organism>
<accession>A0A139ANK8</accession>
<name>A0A139ANK8_GONPJ</name>
<dbReference type="AlphaFoldDB" id="A0A139ANK8"/>
<dbReference type="OrthoDB" id="498204at2759"/>
<dbReference type="InterPro" id="IPR052745">
    <property type="entry name" value="G3P_Oxidase/Oxidoreductase"/>
</dbReference>
<evidence type="ECO:0000313" key="4">
    <source>
        <dbReference type="Proteomes" id="UP000070544"/>
    </source>
</evidence>
<dbReference type="Gene3D" id="1.10.10.1100">
    <property type="entry name" value="BFD-like [2Fe-2S]-binding domain"/>
    <property type="match status" value="1"/>
</dbReference>
<dbReference type="Pfam" id="PF04324">
    <property type="entry name" value="Fer2_BFD"/>
    <property type="match status" value="1"/>
</dbReference>
<dbReference type="PANTHER" id="PTHR42720">
    <property type="entry name" value="GLYCEROL-3-PHOSPHATE DEHYDROGENASE"/>
    <property type="match status" value="1"/>
</dbReference>
<evidence type="ECO:0000259" key="1">
    <source>
        <dbReference type="Pfam" id="PF01266"/>
    </source>
</evidence>
<protein>
    <submittedName>
        <fullName evidence="3">DAO-domain-containing protein</fullName>
    </submittedName>
</protein>
<dbReference type="InterPro" id="IPR007419">
    <property type="entry name" value="BFD-like_2Fe2S-bd_dom"/>
</dbReference>